<evidence type="ECO:0000256" key="1">
    <source>
        <dbReference type="ARBA" id="ARBA00004123"/>
    </source>
</evidence>
<proteinExistence type="predicted"/>
<keyword evidence="3" id="KW-0677">Repeat</keyword>
<dbReference type="InterPro" id="IPR051968">
    <property type="entry name" value="ZnFinger_Homeobox_TR"/>
</dbReference>
<keyword evidence="8" id="KW-1185">Reference proteome</keyword>
<dbReference type="GO" id="GO:0005634">
    <property type="term" value="C:nucleus"/>
    <property type="evidence" value="ECO:0007669"/>
    <property type="project" value="UniProtKB-SubCell"/>
</dbReference>
<keyword evidence="5" id="KW-0863">Zinc-finger</keyword>
<dbReference type="PROSITE" id="PS50157">
    <property type="entry name" value="ZINC_FINGER_C2H2_2"/>
    <property type="match status" value="1"/>
</dbReference>
<keyword evidence="2" id="KW-0479">Metal-binding</keyword>
<evidence type="ECO:0000313" key="7">
    <source>
        <dbReference type="EMBL" id="KAK9737927.1"/>
    </source>
</evidence>
<comment type="subcellular location">
    <subcellularLocation>
        <location evidence="1">Nucleus</location>
    </subcellularLocation>
</comment>
<dbReference type="GO" id="GO:0000978">
    <property type="term" value="F:RNA polymerase II cis-regulatory region sequence-specific DNA binding"/>
    <property type="evidence" value="ECO:0007669"/>
    <property type="project" value="TreeGrafter"/>
</dbReference>
<reference evidence="7 8" key="1">
    <citation type="journal article" date="2024" name="BMC Genomics">
        <title>De novo assembly and annotation of Popillia japonica's genome with initial clues to its potential as an invasive pest.</title>
        <authorList>
            <person name="Cucini C."/>
            <person name="Boschi S."/>
            <person name="Funari R."/>
            <person name="Cardaioli E."/>
            <person name="Iannotti N."/>
            <person name="Marturano G."/>
            <person name="Paoli F."/>
            <person name="Bruttini M."/>
            <person name="Carapelli A."/>
            <person name="Frati F."/>
            <person name="Nardi F."/>
        </authorList>
    </citation>
    <scope>NUCLEOTIDE SEQUENCE [LARGE SCALE GENOMIC DNA]</scope>
    <source>
        <strain evidence="7">DMR45628</strain>
    </source>
</reference>
<evidence type="ECO:0000256" key="5">
    <source>
        <dbReference type="PROSITE-ProRule" id="PRU00042"/>
    </source>
</evidence>
<organism evidence="7 8">
    <name type="scientific">Popillia japonica</name>
    <name type="common">Japanese beetle</name>
    <dbReference type="NCBI Taxonomy" id="7064"/>
    <lineage>
        <taxon>Eukaryota</taxon>
        <taxon>Metazoa</taxon>
        <taxon>Ecdysozoa</taxon>
        <taxon>Arthropoda</taxon>
        <taxon>Hexapoda</taxon>
        <taxon>Insecta</taxon>
        <taxon>Pterygota</taxon>
        <taxon>Neoptera</taxon>
        <taxon>Endopterygota</taxon>
        <taxon>Coleoptera</taxon>
        <taxon>Polyphaga</taxon>
        <taxon>Scarabaeiformia</taxon>
        <taxon>Scarabaeidae</taxon>
        <taxon>Rutelinae</taxon>
        <taxon>Popillia</taxon>
    </lineage>
</organism>
<sequence>MRVWTNTGLYFKGGPGGLLLDTGSGPSFLPLPAPVLEQVVAGNSEPGVTTLRLPDPGSRSHELPAREIDVEVCFVCKKCRAAFAGEAPLLTHQRMCYSGNLDNRGAFRIVQTGYACKLCDGECFKTLQDLKRHCDNENHPKLLGKINSMQPPPSESPLSHEMEDVVNQITLLAARAAQETDADQSRVLDSNSNTFCQGSEQKRRFLAPSDVSHPLTSAGH</sequence>
<evidence type="ECO:0000313" key="8">
    <source>
        <dbReference type="Proteomes" id="UP001458880"/>
    </source>
</evidence>
<name>A0AAW1LW01_POPJA</name>
<accession>A0AAW1LW01</accession>
<dbReference type="PANTHER" id="PTHR45891:SF3">
    <property type="entry name" value="ZINC FINGER PROTEIN 2"/>
    <property type="match status" value="1"/>
</dbReference>
<dbReference type="EMBL" id="JASPKY010000093">
    <property type="protein sequence ID" value="KAK9737927.1"/>
    <property type="molecule type" value="Genomic_DNA"/>
</dbReference>
<comment type="caution">
    <text evidence="7">The sequence shown here is derived from an EMBL/GenBank/DDBJ whole genome shotgun (WGS) entry which is preliminary data.</text>
</comment>
<dbReference type="PANTHER" id="PTHR45891">
    <property type="entry name" value="ZINC FINGER HOMEOBOX PROTEIN"/>
    <property type="match status" value="1"/>
</dbReference>
<keyword evidence="4" id="KW-0862">Zinc</keyword>
<gene>
    <name evidence="7" type="ORF">QE152_g10288</name>
</gene>
<dbReference type="AlphaFoldDB" id="A0AAW1LW01"/>
<dbReference type="InterPro" id="IPR013087">
    <property type="entry name" value="Znf_C2H2_type"/>
</dbReference>
<evidence type="ECO:0000259" key="6">
    <source>
        <dbReference type="PROSITE" id="PS50157"/>
    </source>
</evidence>
<dbReference type="Gene3D" id="3.30.160.60">
    <property type="entry name" value="Classic Zinc Finger"/>
    <property type="match status" value="1"/>
</dbReference>
<evidence type="ECO:0000256" key="4">
    <source>
        <dbReference type="ARBA" id="ARBA00022833"/>
    </source>
</evidence>
<evidence type="ECO:0000256" key="3">
    <source>
        <dbReference type="ARBA" id="ARBA00022737"/>
    </source>
</evidence>
<dbReference type="Proteomes" id="UP001458880">
    <property type="component" value="Unassembled WGS sequence"/>
</dbReference>
<protein>
    <recommendedName>
        <fullName evidence="6">C2H2-type domain-containing protein</fullName>
    </recommendedName>
</protein>
<feature type="domain" description="C2H2-type" evidence="6">
    <location>
        <begin position="74"/>
        <end position="102"/>
    </location>
</feature>
<dbReference type="GO" id="GO:0000981">
    <property type="term" value="F:DNA-binding transcription factor activity, RNA polymerase II-specific"/>
    <property type="evidence" value="ECO:0007669"/>
    <property type="project" value="TreeGrafter"/>
</dbReference>
<evidence type="ECO:0000256" key="2">
    <source>
        <dbReference type="ARBA" id="ARBA00022723"/>
    </source>
</evidence>
<dbReference type="GO" id="GO:0008270">
    <property type="term" value="F:zinc ion binding"/>
    <property type="evidence" value="ECO:0007669"/>
    <property type="project" value="UniProtKB-KW"/>
</dbReference>